<protein>
    <submittedName>
        <fullName evidence="3">Alpha/beta fold hydrolase</fullName>
    </submittedName>
</protein>
<feature type="domain" description="AB hydrolase-1" evidence="2">
    <location>
        <begin position="21"/>
        <end position="235"/>
    </location>
</feature>
<reference evidence="3" key="1">
    <citation type="submission" date="2018-06" db="EMBL/GenBank/DDBJ databases">
        <title>Paenibacillus xerothermodurans sp. nov. an extremely dry heat resistant spore forming bacterium isolated from the soil of Cape Canaveral, Florida.</title>
        <authorList>
            <person name="Seuylemezian A."/>
            <person name="Kaur N."/>
            <person name="Patil P."/>
            <person name="Patil P."/>
            <person name="Mayilraj S."/>
            <person name="Vaishampayan P."/>
        </authorList>
    </citation>
    <scope>NUCLEOTIDE SEQUENCE [LARGE SCALE GENOMIC DNA]</scope>
    <source>
        <strain evidence="3">ATCC 27380</strain>
    </source>
</reference>
<keyword evidence="1 3" id="KW-0378">Hydrolase</keyword>
<dbReference type="SUPFAM" id="SSF53474">
    <property type="entry name" value="alpha/beta-Hydrolases"/>
    <property type="match status" value="1"/>
</dbReference>
<dbReference type="GO" id="GO:0016787">
    <property type="term" value="F:hydrolase activity"/>
    <property type="evidence" value="ECO:0007669"/>
    <property type="project" value="UniProtKB-KW"/>
</dbReference>
<accession>A0A2W1NPA6</accession>
<dbReference type="InterPro" id="IPR050266">
    <property type="entry name" value="AB_hydrolase_sf"/>
</dbReference>
<organism evidence="3 4">
    <name type="scientific">Paenibacillus xerothermodurans</name>
    <dbReference type="NCBI Taxonomy" id="1977292"/>
    <lineage>
        <taxon>Bacteria</taxon>
        <taxon>Bacillati</taxon>
        <taxon>Bacillota</taxon>
        <taxon>Bacilli</taxon>
        <taxon>Bacillales</taxon>
        <taxon>Paenibacillaceae</taxon>
        <taxon>Paenibacillus</taxon>
    </lineage>
</organism>
<dbReference type="GO" id="GO:0016020">
    <property type="term" value="C:membrane"/>
    <property type="evidence" value="ECO:0007669"/>
    <property type="project" value="TreeGrafter"/>
</dbReference>
<dbReference type="InterPro" id="IPR029058">
    <property type="entry name" value="AB_hydrolase_fold"/>
</dbReference>
<dbReference type="AlphaFoldDB" id="A0A2W1NPA6"/>
<evidence type="ECO:0000259" key="2">
    <source>
        <dbReference type="Pfam" id="PF00561"/>
    </source>
</evidence>
<name>A0A2W1NPA6_PAEXE</name>
<dbReference type="Gene3D" id="3.40.50.1820">
    <property type="entry name" value="alpha/beta hydrolase"/>
    <property type="match status" value="1"/>
</dbReference>
<keyword evidence="4" id="KW-1185">Reference proteome</keyword>
<gene>
    <name evidence="3" type="ORF">CBW46_017830</name>
</gene>
<evidence type="ECO:0000313" key="3">
    <source>
        <dbReference type="EMBL" id="PZE19576.1"/>
    </source>
</evidence>
<dbReference type="EMBL" id="NHRJ02000015">
    <property type="protein sequence ID" value="PZE19576.1"/>
    <property type="molecule type" value="Genomic_DNA"/>
</dbReference>
<dbReference type="Proteomes" id="UP000214746">
    <property type="component" value="Unassembled WGS sequence"/>
</dbReference>
<dbReference type="PANTHER" id="PTHR43798">
    <property type="entry name" value="MONOACYLGLYCEROL LIPASE"/>
    <property type="match status" value="1"/>
</dbReference>
<sequence length="289" mass="32777">MPMAEVNGTRIHYHKMGKGVPIICIHPPALTGDCFAYLRARLSDSFQVITLDVRGHGQSAPSAAQVTYPLIAEDIRQLMDKLRLRQAYLCGYSQGGSVAMHALLTYPEQFLGGILISSMPELSDWYNRSLIKLMLQLAKLRSRHAVAAVISAGNADMMWTFKNQFRHSAHGNVRNMYEYFASSLDYSCTRRLKDIHAPTLLLYGQKDHAFHRYALTLQHSLPNSTLHLIDRAGHQLVTKEPARLEQSIRAWMDYAKQARDHDVSDTGGEIGAYPVWRQESEVHEEQHYT</sequence>
<dbReference type="PRINTS" id="PR00111">
    <property type="entry name" value="ABHYDROLASE"/>
</dbReference>
<dbReference type="PANTHER" id="PTHR43798:SF31">
    <property type="entry name" value="AB HYDROLASE SUPERFAMILY PROTEIN YCLE"/>
    <property type="match status" value="1"/>
</dbReference>
<proteinExistence type="predicted"/>
<comment type="caution">
    <text evidence="3">The sequence shown here is derived from an EMBL/GenBank/DDBJ whole genome shotgun (WGS) entry which is preliminary data.</text>
</comment>
<evidence type="ECO:0000313" key="4">
    <source>
        <dbReference type="Proteomes" id="UP000214746"/>
    </source>
</evidence>
<dbReference type="Pfam" id="PF00561">
    <property type="entry name" value="Abhydrolase_1"/>
    <property type="match status" value="1"/>
</dbReference>
<dbReference type="RefSeq" id="WP_089201321.1">
    <property type="nucleotide sequence ID" value="NZ_NHRJ02000015.1"/>
</dbReference>
<dbReference type="OrthoDB" id="6191536at2"/>
<dbReference type="InterPro" id="IPR000073">
    <property type="entry name" value="AB_hydrolase_1"/>
</dbReference>
<evidence type="ECO:0000256" key="1">
    <source>
        <dbReference type="ARBA" id="ARBA00022801"/>
    </source>
</evidence>